<dbReference type="RefSeq" id="WP_015107205.1">
    <property type="nucleotide sequence ID" value="NZ_AP026684.1"/>
</dbReference>
<evidence type="ECO:0000256" key="1">
    <source>
        <dbReference type="ARBA" id="ARBA00023224"/>
    </source>
</evidence>
<organism evidence="3 4">
    <name type="scientific">Helicobacter heilmannii</name>
    <dbReference type="NCBI Taxonomy" id="35817"/>
    <lineage>
        <taxon>Bacteria</taxon>
        <taxon>Pseudomonadati</taxon>
        <taxon>Campylobacterota</taxon>
        <taxon>Epsilonproteobacteria</taxon>
        <taxon>Campylobacterales</taxon>
        <taxon>Helicobacteraceae</taxon>
        <taxon>Helicobacter</taxon>
    </lineage>
</organism>
<dbReference type="AlphaFoldDB" id="A0A0K2Y9B0"/>
<sequence length="547" mass="60767">MFFDQLSVSQKLFWGFAIVIMLMVVVACVGAVRVRSINGILTELTDYNAVKQRYAINMRGSVHDRSVAIRDAILAQNSTYYKTQADLIQRLNIDYRQNKENMADMFARIPEKVNDRERQLAQNINAIEANAMPKIKEALVLARKDEHTAAKILEENLAKDFTKWLAAINAFIDYEEYLNQQLTPKARSIASHFSFLMFILTFITTVAGFTIAYLITRNIRGSLGAEPAQIRKVVAAIAEGDLSKKVDTHFKKSALNAIKEMQASMVHIIKQISQSSSDISQKSLLVLNLSKVSQDNASKQEDMTAQLITNMQKIQNSIQDVEAIVEQTEANSTQSVELSKKGKEAMENMTAGMARITSGVEDSAAQIQSLDQHAQNIGHSTELIQDIADQTNLLALNAAIEAARAGEHGRGFAVVADEIRKLAEHTGEATKEINHIIQLIQEETKKSVASMENMVVEVRDGQKHVDEAVKALETIYDKAANSLEDTKKVVTHSHSQHSQIEDIAKKIHQIAKIAAQVSESMVSNTKEVGVLEETAQNLQKLVHNFTL</sequence>
<dbReference type="SUPFAM" id="SSF58104">
    <property type="entry name" value="Methyl-accepting chemotaxis protein (MCP) signaling domain"/>
    <property type="match status" value="1"/>
</dbReference>
<dbReference type="GO" id="GO:0004888">
    <property type="term" value="F:transmembrane signaling receptor activity"/>
    <property type="evidence" value="ECO:0007669"/>
    <property type="project" value="InterPro"/>
</dbReference>
<dbReference type="GeneID" id="76197239"/>
<gene>
    <name evidence="3" type="ORF">HHE01_05230</name>
</gene>
<evidence type="ECO:0000313" key="3">
    <source>
        <dbReference type="EMBL" id="CRI34722.1"/>
    </source>
</evidence>
<name>A0A0K2Y9B0_HELHE</name>
<dbReference type="GO" id="GO:0007165">
    <property type="term" value="P:signal transduction"/>
    <property type="evidence" value="ECO:0007669"/>
    <property type="project" value="UniProtKB-KW"/>
</dbReference>
<proteinExistence type="inferred from homology"/>
<accession>A0A0K2Y9B0</accession>
<dbReference type="Gene3D" id="1.10.287.950">
    <property type="entry name" value="Methyl-accepting chemotaxis protein"/>
    <property type="match status" value="1"/>
</dbReference>
<dbReference type="PROSITE" id="PS50111">
    <property type="entry name" value="CHEMOTAXIS_TRANSDUC_2"/>
    <property type="match status" value="1"/>
</dbReference>
<dbReference type="GO" id="GO:0016020">
    <property type="term" value="C:membrane"/>
    <property type="evidence" value="ECO:0007669"/>
    <property type="project" value="InterPro"/>
</dbReference>
<dbReference type="EMBL" id="CDMK01000002">
    <property type="protein sequence ID" value="CRI34722.1"/>
    <property type="molecule type" value="Genomic_DNA"/>
</dbReference>
<reference evidence="4" key="1">
    <citation type="submission" date="2014-12" db="EMBL/GenBank/DDBJ databases">
        <authorList>
            <person name="Smet A."/>
        </authorList>
    </citation>
    <scope>NUCLEOTIDE SEQUENCE [LARGE SCALE GENOMIC DNA]</scope>
</reference>
<dbReference type="PRINTS" id="PR00260">
    <property type="entry name" value="CHEMTRNSDUCR"/>
</dbReference>
<dbReference type="SMART" id="SM00283">
    <property type="entry name" value="MA"/>
    <property type="match status" value="1"/>
</dbReference>
<evidence type="ECO:0000256" key="2">
    <source>
        <dbReference type="ARBA" id="ARBA00029447"/>
    </source>
</evidence>
<keyword evidence="4" id="KW-1185">Reference proteome</keyword>
<dbReference type="Pfam" id="PF00015">
    <property type="entry name" value="MCPsignal"/>
    <property type="match status" value="1"/>
</dbReference>
<dbReference type="InterPro" id="IPR004090">
    <property type="entry name" value="Chemotax_Me-accpt_rcpt"/>
</dbReference>
<dbReference type="PANTHER" id="PTHR32089">
    <property type="entry name" value="METHYL-ACCEPTING CHEMOTAXIS PROTEIN MCPB"/>
    <property type="match status" value="1"/>
</dbReference>
<dbReference type="GO" id="GO:0006935">
    <property type="term" value="P:chemotaxis"/>
    <property type="evidence" value="ECO:0007669"/>
    <property type="project" value="InterPro"/>
</dbReference>
<dbReference type="Proteomes" id="UP000046090">
    <property type="component" value="Unassembled WGS sequence"/>
</dbReference>
<dbReference type="InterPro" id="IPR004089">
    <property type="entry name" value="MCPsignal_dom"/>
</dbReference>
<dbReference type="CDD" id="cd11386">
    <property type="entry name" value="MCP_signal"/>
    <property type="match status" value="1"/>
</dbReference>
<evidence type="ECO:0000313" key="4">
    <source>
        <dbReference type="Proteomes" id="UP000046090"/>
    </source>
</evidence>
<comment type="similarity">
    <text evidence="2">Belongs to the methyl-accepting chemotaxis (MCP) protein family.</text>
</comment>
<dbReference type="Pfam" id="PF12729">
    <property type="entry name" value="4HB_MCP_1"/>
    <property type="match status" value="1"/>
</dbReference>
<dbReference type="InterPro" id="IPR024478">
    <property type="entry name" value="HlyB_4HB_MCP"/>
</dbReference>
<dbReference type="PANTHER" id="PTHR32089:SF112">
    <property type="entry name" value="LYSOZYME-LIKE PROTEIN-RELATED"/>
    <property type="match status" value="1"/>
</dbReference>
<keyword evidence="1" id="KW-0807">Transducer</keyword>
<protein>
    <submittedName>
        <fullName evidence="3">Methyl-accepting chemotaxis protein</fullName>
    </submittedName>
</protein>